<dbReference type="Proteomes" id="UP001515480">
    <property type="component" value="Unassembled WGS sequence"/>
</dbReference>
<name>A0AB34IN60_PRYPA</name>
<dbReference type="AlphaFoldDB" id="A0AB34IN60"/>
<sequence>MRCSSTTAKCAVLSLLLTLLLIYRQTTSLPPVYLLDGRPGGAAAAYLAADIGESAVRLARAVGVTKLANAACQNGHALPQLLRRVSSSRAQQWAAARAYFWRQRPHVLRAAAEFELHPYWPRATNGTASFEALVGERAAAMAAALAADGRDDFVVEKDKCLMYAYLRRHCLPLAPVLRTWRGSPAEVRAALLGMAADGGVAWPLYLKMCHLTQGPEDSVRQLRSAAWTARHIDDVEAFVASKWARRAHDADRFLANAMDAITSGLRAGAMAQAAFSSPAELKVLVLWGRVYVAYVMAELSGVLTREGLFERGCRACCVQQQALPTPLAAVPELAWIARERQLPRAWLLAETAAAAMGADQVRIDIFLRKGAPAALVVNEISLHTGAPLHFHAEFAALLWSQTGRYKRYPAEGAWRRKVAGAALHQLGVGSAVPPPNLHAVLRGLHEMKAWGDNHSARIAQCLGSKKPKPGRAAA</sequence>
<proteinExistence type="predicted"/>
<feature type="signal peptide" evidence="1">
    <location>
        <begin position="1"/>
        <end position="28"/>
    </location>
</feature>
<evidence type="ECO:0000313" key="3">
    <source>
        <dbReference type="Proteomes" id="UP001515480"/>
    </source>
</evidence>
<dbReference type="EMBL" id="JBGBPQ010000023">
    <property type="protein sequence ID" value="KAL1500705.1"/>
    <property type="molecule type" value="Genomic_DNA"/>
</dbReference>
<evidence type="ECO:0000313" key="2">
    <source>
        <dbReference type="EMBL" id="KAL1500705.1"/>
    </source>
</evidence>
<keyword evidence="3" id="KW-1185">Reference proteome</keyword>
<comment type="caution">
    <text evidence="2">The sequence shown here is derived from an EMBL/GenBank/DDBJ whole genome shotgun (WGS) entry which is preliminary data.</text>
</comment>
<evidence type="ECO:0000256" key="1">
    <source>
        <dbReference type="SAM" id="SignalP"/>
    </source>
</evidence>
<accession>A0AB34IN60</accession>
<feature type="chain" id="PRO_5044284269" evidence="1">
    <location>
        <begin position="29"/>
        <end position="474"/>
    </location>
</feature>
<reference evidence="2 3" key="1">
    <citation type="journal article" date="2024" name="Science">
        <title>Giant polyketide synthase enzymes in the biosynthesis of giant marine polyether toxins.</title>
        <authorList>
            <person name="Fallon T.R."/>
            <person name="Shende V.V."/>
            <person name="Wierzbicki I.H."/>
            <person name="Pendleton A.L."/>
            <person name="Watervoot N.F."/>
            <person name="Auber R.P."/>
            <person name="Gonzalez D.J."/>
            <person name="Wisecaver J.H."/>
            <person name="Moore B.S."/>
        </authorList>
    </citation>
    <scope>NUCLEOTIDE SEQUENCE [LARGE SCALE GENOMIC DNA]</scope>
    <source>
        <strain evidence="2 3">12B1</strain>
    </source>
</reference>
<protein>
    <submittedName>
        <fullName evidence="2">Uncharacterized protein</fullName>
    </submittedName>
</protein>
<organism evidence="2 3">
    <name type="scientific">Prymnesium parvum</name>
    <name type="common">Toxic golden alga</name>
    <dbReference type="NCBI Taxonomy" id="97485"/>
    <lineage>
        <taxon>Eukaryota</taxon>
        <taxon>Haptista</taxon>
        <taxon>Haptophyta</taxon>
        <taxon>Prymnesiophyceae</taxon>
        <taxon>Prymnesiales</taxon>
        <taxon>Prymnesiaceae</taxon>
        <taxon>Prymnesium</taxon>
    </lineage>
</organism>
<keyword evidence="1" id="KW-0732">Signal</keyword>
<gene>
    <name evidence="2" type="ORF">AB1Y20_013352</name>
</gene>